<comment type="caution">
    <text evidence="1">The sequence shown here is derived from an EMBL/GenBank/DDBJ whole genome shotgun (WGS) entry which is preliminary data.</text>
</comment>
<accession>A0A0F9URH8</accession>
<protein>
    <submittedName>
        <fullName evidence="1">Uncharacterized protein</fullName>
    </submittedName>
</protein>
<dbReference type="EMBL" id="LAZR01000580">
    <property type="protein sequence ID" value="KKN63751.1"/>
    <property type="molecule type" value="Genomic_DNA"/>
</dbReference>
<sequence>MVTGGYVETGFGNTNLTVDSRWLTLFLADPDDISTLRLREAQEAELGRVEVGE</sequence>
<organism evidence="1">
    <name type="scientific">marine sediment metagenome</name>
    <dbReference type="NCBI Taxonomy" id="412755"/>
    <lineage>
        <taxon>unclassified sequences</taxon>
        <taxon>metagenomes</taxon>
        <taxon>ecological metagenomes</taxon>
    </lineage>
</organism>
<name>A0A0F9URH8_9ZZZZ</name>
<proteinExistence type="predicted"/>
<gene>
    <name evidence="1" type="ORF">LCGC14_0498550</name>
</gene>
<reference evidence="1" key="1">
    <citation type="journal article" date="2015" name="Nature">
        <title>Complex archaea that bridge the gap between prokaryotes and eukaryotes.</title>
        <authorList>
            <person name="Spang A."/>
            <person name="Saw J.H."/>
            <person name="Jorgensen S.L."/>
            <person name="Zaremba-Niedzwiedzka K."/>
            <person name="Martijn J."/>
            <person name="Lind A.E."/>
            <person name="van Eijk R."/>
            <person name="Schleper C."/>
            <person name="Guy L."/>
            <person name="Ettema T.J."/>
        </authorList>
    </citation>
    <scope>NUCLEOTIDE SEQUENCE</scope>
</reference>
<evidence type="ECO:0000313" key="1">
    <source>
        <dbReference type="EMBL" id="KKN63751.1"/>
    </source>
</evidence>
<dbReference type="AlphaFoldDB" id="A0A0F9URH8"/>